<evidence type="ECO:0000256" key="1">
    <source>
        <dbReference type="ARBA" id="ARBA00022630"/>
    </source>
</evidence>
<evidence type="ECO:0000259" key="3">
    <source>
        <dbReference type="Pfam" id="PF03358"/>
    </source>
</evidence>
<dbReference type="Proteomes" id="UP001059295">
    <property type="component" value="Chromosome"/>
</dbReference>
<dbReference type="Gene3D" id="3.40.50.360">
    <property type="match status" value="1"/>
</dbReference>
<evidence type="ECO:0000313" key="4">
    <source>
        <dbReference type="EMBL" id="UWN57519.1"/>
    </source>
</evidence>
<gene>
    <name evidence="4" type="ORF">NQ491_01720</name>
</gene>
<keyword evidence="1" id="KW-0285">Flavoprotein</keyword>
<dbReference type="SUPFAM" id="SSF52218">
    <property type="entry name" value="Flavoproteins"/>
    <property type="match status" value="1"/>
</dbReference>
<proteinExistence type="predicted"/>
<sequence length="195" mass="21610">MRSLIINGSPRRNGTIGTMMRVASETLGPDAELVHIDDCRIAPCTACMRCRETGECSLPHDDGHDLADKIRNADLLVIGSPTHWGGMSAPLKNLFDRNVPVFMGESARGIPVARQKGKRALIVAACTTPYPFNIWMKQSRGTVRALREILRTGGYRIESIEIGGTKRFGTLPLRYPERLKSKLRKILRKTAGKAR</sequence>
<dbReference type="PANTHER" id="PTHR43278">
    <property type="entry name" value="NAD(P)H-DEPENDENT FMN-CONTAINING OXIDOREDUCTASE YWQN-RELATED"/>
    <property type="match status" value="1"/>
</dbReference>
<accession>A0ABY5V189</accession>
<dbReference type="InterPro" id="IPR051796">
    <property type="entry name" value="ISF_SsuE-like"/>
</dbReference>
<dbReference type="InterPro" id="IPR029039">
    <property type="entry name" value="Flavoprotein-like_sf"/>
</dbReference>
<dbReference type="PANTHER" id="PTHR43278:SF1">
    <property type="entry name" value="IRON-SULFUR FLAVOPROTEIN MJ1083"/>
    <property type="match status" value="1"/>
</dbReference>
<reference evidence="4" key="1">
    <citation type="journal article" date="2022" name="Cell">
        <title>Design, construction, and in vivo augmentation of a complex gut microbiome.</title>
        <authorList>
            <person name="Cheng A.G."/>
            <person name="Ho P.Y."/>
            <person name="Aranda-Diaz A."/>
            <person name="Jain S."/>
            <person name="Yu F.B."/>
            <person name="Meng X."/>
            <person name="Wang M."/>
            <person name="Iakiviak M."/>
            <person name="Nagashima K."/>
            <person name="Zhao A."/>
            <person name="Murugkar P."/>
            <person name="Patil A."/>
            <person name="Atabakhsh K."/>
            <person name="Weakley A."/>
            <person name="Yan J."/>
            <person name="Brumbaugh A.R."/>
            <person name="Higginbottom S."/>
            <person name="Dimas A."/>
            <person name="Shiver A.L."/>
            <person name="Deutschbauer A."/>
            <person name="Neff N."/>
            <person name="Sonnenburg J.L."/>
            <person name="Huang K.C."/>
            <person name="Fischbach M.A."/>
        </authorList>
    </citation>
    <scope>NUCLEOTIDE SEQUENCE</scope>
    <source>
        <strain evidence="4">AP11</strain>
    </source>
</reference>
<evidence type="ECO:0000313" key="5">
    <source>
        <dbReference type="Proteomes" id="UP001059295"/>
    </source>
</evidence>
<dbReference type="RefSeq" id="WP_019245076.1">
    <property type="nucleotide sequence ID" value="NZ_CAPH01000006.1"/>
</dbReference>
<keyword evidence="2" id="KW-0288">FMN</keyword>
<name>A0ABY5V189_9BACT</name>
<feature type="domain" description="NADPH-dependent FMN reductase-like" evidence="3">
    <location>
        <begin position="1"/>
        <end position="100"/>
    </location>
</feature>
<organism evidence="4 5">
    <name type="scientific">Alistipes ihumii AP11</name>
    <dbReference type="NCBI Taxonomy" id="1211813"/>
    <lineage>
        <taxon>Bacteria</taxon>
        <taxon>Pseudomonadati</taxon>
        <taxon>Bacteroidota</taxon>
        <taxon>Bacteroidia</taxon>
        <taxon>Bacteroidales</taxon>
        <taxon>Rikenellaceae</taxon>
        <taxon>Alistipes</taxon>
    </lineage>
</organism>
<keyword evidence="5" id="KW-1185">Reference proteome</keyword>
<protein>
    <submittedName>
        <fullName evidence="4">Flavodoxin family protein</fullName>
    </submittedName>
</protein>
<dbReference type="EMBL" id="CP102294">
    <property type="protein sequence ID" value="UWN57519.1"/>
    <property type="molecule type" value="Genomic_DNA"/>
</dbReference>
<dbReference type="Pfam" id="PF03358">
    <property type="entry name" value="FMN_red"/>
    <property type="match status" value="1"/>
</dbReference>
<evidence type="ECO:0000256" key="2">
    <source>
        <dbReference type="ARBA" id="ARBA00022643"/>
    </source>
</evidence>
<dbReference type="GeneID" id="82890412"/>
<dbReference type="InterPro" id="IPR005025">
    <property type="entry name" value="FMN_Rdtase-like_dom"/>
</dbReference>